<dbReference type="GO" id="GO:0010629">
    <property type="term" value="P:negative regulation of gene expression"/>
    <property type="evidence" value="ECO:0007669"/>
    <property type="project" value="UniProtKB-ARBA"/>
</dbReference>
<evidence type="ECO:0000259" key="4">
    <source>
        <dbReference type="PROSITE" id="PS50102"/>
    </source>
</evidence>
<evidence type="ECO:0000256" key="1">
    <source>
        <dbReference type="ARBA" id="ARBA00022737"/>
    </source>
</evidence>
<organism evidence="7">
    <name type="scientific">Rodentolepis nana</name>
    <name type="common">Dwarf tapeworm</name>
    <name type="synonym">Hymenolepis nana</name>
    <dbReference type="NCBI Taxonomy" id="102285"/>
    <lineage>
        <taxon>Eukaryota</taxon>
        <taxon>Metazoa</taxon>
        <taxon>Spiralia</taxon>
        <taxon>Lophotrochozoa</taxon>
        <taxon>Platyhelminthes</taxon>
        <taxon>Cestoda</taxon>
        <taxon>Eucestoda</taxon>
        <taxon>Cyclophyllidea</taxon>
        <taxon>Hymenolepididae</taxon>
        <taxon>Rodentolepis</taxon>
    </lineage>
</organism>
<dbReference type="OrthoDB" id="267048at2759"/>
<dbReference type="STRING" id="102285.A0A0R3T3Z4"/>
<evidence type="ECO:0000313" key="6">
    <source>
        <dbReference type="Proteomes" id="UP000278807"/>
    </source>
</evidence>
<dbReference type="EMBL" id="UZAE01000735">
    <property type="protein sequence ID" value="VDN97622.1"/>
    <property type="molecule type" value="Genomic_DNA"/>
</dbReference>
<dbReference type="Pfam" id="PF00076">
    <property type="entry name" value="RRM_1"/>
    <property type="match status" value="1"/>
</dbReference>
<keyword evidence="2 3" id="KW-0694">RNA-binding</keyword>
<keyword evidence="6" id="KW-1185">Reference proteome</keyword>
<dbReference type="AlphaFoldDB" id="A0A0R3T3Z4"/>
<dbReference type="PROSITE" id="PS50102">
    <property type="entry name" value="RRM"/>
    <property type="match status" value="1"/>
</dbReference>
<name>A0A0R3T3Z4_RODNA</name>
<evidence type="ECO:0000256" key="2">
    <source>
        <dbReference type="ARBA" id="ARBA00022884"/>
    </source>
</evidence>
<feature type="domain" description="RRM" evidence="4">
    <location>
        <begin position="107"/>
        <end position="185"/>
    </location>
</feature>
<keyword evidence="1" id="KW-0677">Repeat</keyword>
<dbReference type="InterPro" id="IPR035979">
    <property type="entry name" value="RBD_domain_sf"/>
</dbReference>
<reference evidence="7" key="1">
    <citation type="submission" date="2017-02" db="UniProtKB">
        <authorList>
            <consortium name="WormBaseParasite"/>
        </authorList>
    </citation>
    <scope>IDENTIFICATION</scope>
</reference>
<dbReference type="InterPro" id="IPR000504">
    <property type="entry name" value="RRM_dom"/>
</dbReference>
<dbReference type="InterPro" id="IPR052462">
    <property type="entry name" value="SLIRP/GR-RBP-like"/>
</dbReference>
<dbReference type="SMART" id="SM00360">
    <property type="entry name" value="RRM"/>
    <property type="match status" value="1"/>
</dbReference>
<protein>
    <submittedName>
        <fullName evidence="7">RRM domain-containing protein</fullName>
    </submittedName>
</protein>
<dbReference type="FunFam" id="3.30.70.330:FF:000383">
    <property type="entry name" value="Sex lethal, isoform D"/>
    <property type="match status" value="1"/>
</dbReference>
<dbReference type="SUPFAM" id="SSF54928">
    <property type="entry name" value="RNA-binding domain, RBD"/>
    <property type="match status" value="1"/>
</dbReference>
<accession>A0A0R3T3Z4</accession>
<dbReference type="Gene3D" id="3.30.70.330">
    <property type="match status" value="1"/>
</dbReference>
<evidence type="ECO:0000313" key="5">
    <source>
        <dbReference type="EMBL" id="VDN97622.1"/>
    </source>
</evidence>
<sequence>MHQPIGVQLVSPFHPAPPSPTLSPPTQPIVFNNWGNLVQLPCPHTQPVGPLSQSPNMYSPLSQPQRCYTYGQNSPWMSFENMSQPPTNQYPLNPSFSYNPSAVQEDSNLFIFHLPATLDEIGLEALFRPFGTIVSTKVFRHHKIGESMGFGFVAFDNSSSAQLAIKCMNGFPIVNKRLFVNLKKSKVEPPIDDQN</sequence>
<dbReference type="PANTHER" id="PTHR48027">
    <property type="entry name" value="HETEROGENEOUS NUCLEAR RIBONUCLEOPROTEIN 87F-RELATED"/>
    <property type="match status" value="1"/>
</dbReference>
<dbReference type="Proteomes" id="UP000278807">
    <property type="component" value="Unassembled WGS sequence"/>
</dbReference>
<gene>
    <name evidence="5" type="ORF">HNAJ_LOCUS1763</name>
</gene>
<dbReference type="InterPro" id="IPR012677">
    <property type="entry name" value="Nucleotide-bd_a/b_plait_sf"/>
</dbReference>
<proteinExistence type="predicted"/>
<evidence type="ECO:0000256" key="3">
    <source>
        <dbReference type="PROSITE-ProRule" id="PRU00176"/>
    </source>
</evidence>
<dbReference type="GO" id="GO:0003729">
    <property type="term" value="F:mRNA binding"/>
    <property type="evidence" value="ECO:0007669"/>
    <property type="project" value="UniProtKB-ARBA"/>
</dbReference>
<dbReference type="GO" id="GO:0005737">
    <property type="term" value="C:cytoplasm"/>
    <property type="evidence" value="ECO:0007669"/>
    <property type="project" value="UniProtKB-ARBA"/>
</dbReference>
<dbReference type="WBParaSite" id="HNAJ_0000176401-mRNA-1">
    <property type="protein sequence ID" value="HNAJ_0000176401-mRNA-1"/>
    <property type="gene ID" value="HNAJ_0000176401"/>
</dbReference>
<evidence type="ECO:0000313" key="7">
    <source>
        <dbReference type="WBParaSite" id="HNAJ_0000176401-mRNA-1"/>
    </source>
</evidence>
<dbReference type="GO" id="GO:0009967">
    <property type="term" value="P:positive regulation of signal transduction"/>
    <property type="evidence" value="ECO:0007669"/>
    <property type="project" value="UniProtKB-ARBA"/>
</dbReference>
<reference evidence="5 6" key="2">
    <citation type="submission" date="2018-11" db="EMBL/GenBank/DDBJ databases">
        <authorList>
            <consortium name="Pathogen Informatics"/>
        </authorList>
    </citation>
    <scope>NUCLEOTIDE SEQUENCE [LARGE SCALE GENOMIC DNA]</scope>
</reference>